<evidence type="ECO:0000256" key="2">
    <source>
        <dbReference type="ARBA" id="ARBA00023125"/>
    </source>
</evidence>
<dbReference type="PANTHER" id="PTHR38445:SF7">
    <property type="entry name" value="GNTR-FAMILY TRANSCRIPTIONAL REGULATOR"/>
    <property type="match status" value="1"/>
</dbReference>
<reference evidence="5 6" key="1">
    <citation type="submission" date="2019-01" db="EMBL/GenBank/DDBJ databases">
        <title>Vagococcus silagei sp. nov. isolated from brewer's grain.</title>
        <authorList>
            <person name="Guu J.-R."/>
        </authorList>
    </citation>
    <scope>NUCLEOTIDE SEQUENCE [LARGE SCALE GENOMIC DNA]</scope>
    <source>
        <strain evidence="5 6">2B-2</strain>
    </source>
</reference>
<proteinExistence type="predicted"/>
<keyword evidence="2" id="KW-0238">DNA-binding</keyword>
<dbReference type="OrthoDB" id="362473at2"/>
<protein>
    <submittedName>
        <fullName evidence="5">GntR family transcriptional regulator</fullName>
    </submittedName>
</protein>
<dbReference type="Proteomes" id="UP000310506">
    <property type="component" value="Unassembled WGS sequence"/>
</dbReference>
<dbReference type="GO" id="GO:0003677">
    <property type="term" value="F:DNA binding"/>
    <property type="evidence" value="ECO:0007669"/>
    <property type="project" value="UniProtKB-KW"/>
</dbReference>
<dbReference type="InterPro" id="IPR036388">
    <property type="entry name" value="WH-like_DNA-bd_sf"/>
</dbReference>
<dbReference type="Pfam" id="PF00392">
    <property type="entry name" value="GntR"/>
    <property type="match status" value="1"/>
</dbReference>
<dbReference type="AlphaFoldDB" id="A0A4S3B282"/>
<dbReference type="GO" id="GO:0003700">
    <property type="term" value="F:DNA-binding transcription factor activity"/>
    <property type="evidence" value="ECO:0007669"/>
    <property type="project" value="InterPro"/>
</dbReference>
<evidence type="ECO:0000313" key="6">
    <source>
        <dbReference type="Proteomes" id="UP000310506"/>
    </source>
</evidence>
<keyword evidence="6" id="KW-1185">Reference proteome</keyword>
<organism evidence="5 6">
    <name type="scientific">Vagococcus silagei</name>
    <dbReference type="NCBI Taxonomy" id="2508885"/>
    <lineage>
        <taxon>Bacteria</taxon>
        <taxon>Bacillati</taxon>
        <taxon>Bacillota</taxon>
        <taxon>Bacilli</taxon>
        <taxon>Lactobacillales</taxon>
        <taxon>Enterococcaceae</taxon>
        <taxon>Vagococcus</taxon>
    </lineage>
</organism>
<name>A0A4S3B282_9ENTE</name>
<dbReference type="InterPro" id="IPR036390">
    <property type="entry name" value="WH_DNA-bd_sf"/>
</dbReference>
<keyword evidence="3" id="KW-0804">Transcription</keyword>
<keyword evidence="1" id="KW-0805">Transcription regulation</keyword>
<dbReference type="PROSITE" id="PS50949">
    <property type="entry name" value="HTH_GNTR"/>
    <property type="match status" value="1"/>
</dbReference>
<dbReference type="PANTHER" id="PTHR38445">
    <property type="entry name" value="HTH-TYPE TRANSCRIPTIONAL REPRESSOR YTRA"/>
    <property type="match status" value="1"/>
</dbReference>
<sequence length="120" mass="13864">MNLIIRNGPVPIYEQIYQQIKQQIMDGSLMPNQELPSIRALAKELNISVITIKKAYELLNNNDLTYSVPGKGNYVAEIDIAFQKKEVVQYIEEQLTELEQLAQTHDLSLQDIFTRRNQND</sequence>
<dbReference type="SMART" id="SM00345">
    <property type="entry name" value="HTH_GNTR"/>
    <property type="match status" value="1"/>
</dbReference>
<evidence type="ECO:0000259" key="4">
    <source>
        <dbReference type="PROSITE" id="PS50949"/>
    </source>
</evidence>
<gene>
    <name evidence="5" type="ORF">ESZ54_06475</name>
</gene>
<dbReference type="EMBL" id="SDGV01000015">
    <property type="protein sequence ID" value="THB61161.1"/>
    <property type="molecule type" value="Genomic_DNA"/>
</dbReference>
<dbReference type="Gene3D" id="1.10.10.10">
    <property type="entry name" value="Winged helix-like DNA-binding domain superfamily/Winged helix DNA-binding domain"/>
    <property type="match status" value="1"/>
</dbReference>
<accession>A0A4S3B282</accession>
<evidence type="ECO:0000313" key="5">
    <source>
        <dbReference type="EMBL" id="THB61161.1"/>
    </source>
</evidence>
<dbReference type="InterPro" id="IPR000524">
    <property type="entry name" value="Tscrpt_reg_HTH_GntR"/>
</dbReference>
<comment type="caution">
    <text evidence="5">The sequence shown here is derived from an EMBL/GenBank/DDBJ whole genome shotgun (WGS) entry which is preliminary data.</text>
</comment>
<evidence type="ECO:0000256" key="1">
    <source>
        <dbReference type="ARBA" id="ARBA00023015"/>
    </source>
</evidence>
<feature type="domain" description="HTH gntR-type" evidence="4">
    <location>
        <begin position="10"/>
        <end position="78"/>
    </location>
</feature>
<evidence type="ECO:0000256" key="3">
    <source>
        <dbReference type="ARBA" id="ARBA00023163"/>
    </source>
</evidence>
<dbReference type="SUPFAM" id="SSF46785">
    <property type="entry name" value="Winged helix' DNA-binding domain"/>
    <property type="match status" value="1"/>
</dbReference>
<dbReference type="RefSeq" id="WP_136136855.1">
    <property type="nucleotide sequence ID" value="NZ_SDGV01000015.1"/>
</dbReference>